<dbReference type="CDD" id="cd00075">
    <property type="entry name" value="HATPase"/>
    <property type="match status" value="1"/>
</dbReference>
<dbReference type="PANTHER" id="PTHR45453">
    <property type="entry name" value="PHOSPHATE REGULON SENSOR PROTEIN PHOR"/>
    <property type="match status" value="1"/>
</dbReference>
<dbReference type="SUPFAM" id="SSF55874">
    <property type="entry name" value="ATPase domain of HSP90 chaperone/DNA topoisomerase II/histidine kinase"/>
    <property type="match status" value="1"/>
</dbReference>
<evidence type="ECO:0000256" key="4">
    <source>
        <dbReference type="ARBA" id="ARBA00022679"/>
    </source>
</evidence>
<feature type="transmembrane region" description="Helical" evidence="7">
    <location>
        <begin position="12"/>
        <end position="32"/>
    </location>
</feature>
<dbReference type="CDD" id="cd00082">
    <property type="entry name" value="HisKA"/>
    <property type="match status" value="1"/>
</dbReference>
<keyword evidence="7" id="KW-1133">Transmembrane helix</keyword>
<evidence type="ECO:0000256" key="1">
    <source>
        <dbReference type="ARBA" id="ARBA00000085"/>
    </source>
</evidence>
<dbReference type="Pfam" id="PF02518">
    <property type="entry name" value="HATPase_c"/>
    <property type="match status" value="1"/>
</dbReference>
<evidence type="ECO:0000259" key="8">
    <source>
        <dbReference type="PROSITE" id="PS50109"/>
    </source>
</evidence>
<evidence type="ECO:0000256" key="7">
    <source>
        <dbReference type="SAM" id="Phobius"/>
    </source>
</evidence>
<dbReference type="PRINTS" id="PR00344">
    <property type="entry name" value="BCTRLSENSOR"/>
</dbReference>
<dbReference type="FunFam" id="3.30.565.10:FF:000006">
    <property type="entry name" value="Sensor histidine kinase WalK"/>
    <property type="match status" value="1"/>
</dbReference>
<keyword evidence="5 9" id="KW-0418">Kinase</keyword>
<dbReference type="EMBL" id="CACVAQ010000357">
    <property type="protein sequence ID" value="CAA6825144.1"/>
    <property type="molecule type" value="Genomic_DNA"/>
</dbReference>
<evidence type="ECO:0000313" key="9">
    <source>
        <dbReference type="EMBL" id="CAA6825144.1"/>
    </source>
</evidence>
<dbReference type="InterPro" id="IPR003594">
    <property type="entry name" value="HATPase_dom"/>
</dbReference>
<keyword evidence="7" id="KW-0472">Membrane</keyword>
<reference evidence="9" key="1">
    <citation type="submission" date="2020-01" db="EMBL/GenBank/DDBJ databases">
        <authorList>
            <person name="Meier V. D."/>
            <person name="Meier V D."/>
        </authorList>
    </citation>
    <scope>NUCLEOTIDE SEQUENCE</scope>
    <source>
        <strain evidence="9">HLG_WM_MAG_10</strain>
    </source>
</reference>
<proteinExistence type="predicted"/>
<dbReference type="InterPro" id="IPR004358">
    <property type="entry name" value="Sig_transdc_His_kin-like_C"/>
</dbReference>
<keyword evidence="7" id="KW-0812">Transmembrane</keyword>
<dbReference type="SUPFAM" id="SSF47384">
    <property type="entry name" value="Homodimeric domain of signal transducing histidine kinase"/>
    <property type="match status" value="1"/>
</dbReference>
<evidence type="ECO:0000256" key="2">
    <source>
        <dbReference type="ARBA" id="ARBA00012438"/>
    </source>
</evidence>
<dbReference type="SMART" id="SM00388">
    <property type="entry name" value="HisKA"/>
    <property type="match status" value="1"/>
</dbReference>
<protein>
    <recommendedName>
        <fullName evidence="2">histidine kinase</fullName>
        <ecNumber evidence="2">2.7.13.3</ecNumber>
    </recommendedName>
</protein>
<feature type="transmembrane region" description="Helical" evidence="7">
    <location>
        <begin position="79"/>
        <end position="97"/>
    </location>
</feature>
<evidence type="ECO:0000256" key="6">
    <source>
        <dbReference type="ARBA" id="ARBA00023012"/>
    </source>
</evidence>
<keyword evidence="4" id="KW-0808">Transferase</keyword>
<dbReference type="GO" id="GO:0004721">
    <property type="term" value="F:phosphoprotein phosphatase activity"/>
    <property type="evidence" value="ECO:0007669"/>
    <property type="project" value="TreeGrafter"/>
</dbReference>
<dbReference type="PROSITE" id="PS50109">
    <property type="entry name" value="HIS_KIN"/>
    <property type="match status" value="1"/>
</dbReference>
<gene>
    <name evidence="9" type="ORF">HELGO_WM20110</name>
</gene>
<dbReference type="AlphaFoldDB" id="A0A6S6U0E6"/>
<organism evidence="9">
    <name type="scientific">uncultured Aureispira sp</name>
    <dbReference type="NCBI Taxonomy" id="1331704"/>
    <lineage>
        <taxon>Bacteria</taxon>
        <taxon>Pseudomonadati</taxon>
        <taxon>Bacteroidota</taxon>
        <taxon>Saprospiria</taxon>
        <taxon>Saprospirales</taxon>
        <taxon>Saprospiraceae</taxon>
        <taxon>Aureispira</taxon>
        <taxon>environmental samples</taxon>
    </lineage>
</organism>
<dbReference type="GO" id="GO:0016036">
    <property type="term" value="P:cellular response to phosphate starvation"/>
    <property type="evidence" value="ECO:0007669"/>
    <property type="project" value="TreeGrafter"/>
</dbReference>
<dbReference type="GO" id="GO:0000155">
    <property type="term" value="F:phosphorelay sensor kinase activity"/>
    <property type="evidence" value="ECO:0007669"/>
    <property type="project" value="InterPro"/>
</dbReference>
<dbReference type="PANTHER" id="PTHR45453:SF1">
    <property type="entry name" value="PHOSPHATE REGULON SENSOR PROTEIN PHOR"/>
    <property type="match status" value="1"/>
</dbReference>
<dbReference type="EC" id="2.7.13.3" evidence="2"/>
<dbReference type="Gene3D" id="1.10.287.130">
    <property type="match status" value="1"/>
</dbReference>
<evidence type="ECO:0000256" key="5">
    <source>
        <dbReference type="ARBA" id="ARBA00022777"/>
    </source>
</evidence>
<dbReference type="InterPro" id="IPR050351">
    <property type="entry name" value="BphY/WalK/GraS-like"/>
</dbReference>
<dbReference type="Pfam" id="PF00512">
    <property type="entry name" value="HisKA"/>
    <property type="match status" value="1"/>
</dbReference>
<comment type="catalytic activity">
    <reaction evidence="1">
        <text>ATP + protein L-histidine = ADP + protein N-phospho-L-histidine.</text>
        <dbReference type="EC" id="2.7.13.3"/>
    </reaction>
</comment>
<dbReference type="GO" id="GO:0005886">
    <property type="term" value="C:plasma membrane"/>
    <property type="evidence" value="ECO:0007669"/>
    <property type="project" value="TreeGrafter"/>
</dbReference>
<dbReference type="InterPro" id="IPR003661">
    <property type="entry name" value="HisK_dim/P_dom"/>
</dbReference>
<dbReference type="InterPro" id="IPR005467">
    <property type="entry name" value="His_kinase_dom"/>
</dbReference>
<feature type="domain" description="Histidine kinase" evidence="8">
    <location>
        <begin position="119"/>
        <end position="333"/>
    </location>
</feature>
<dbReference type="SMART" id="SM00387">
    <property type="entry name" value="HATPase_c"/>
    <property type="match status" value="1"/>
</dbReference>
<dbReference type="InterPro" id="IPR036890">
    <property type="entry name" value="HATPase_C_sf"/>
</dbReference>
<dbReference type="InterPro" id="IPR036097">
    <property type="entry name" value="HisK_dim/P_sf"/>
</dbReference>
<evidence type="ECO:0000256" key="3">
    <source>
        <dbReference type="ARBA" id="ARBA00022553"/>
    </source>
</evidence>
<accession>A0A6S6U0E6</accession>
<keyword evidence="6" id="KW-0902">Two-component regulatory system</keyword>
<dbReference type="Gene3D" id="3.30.565.10">
    <property type="entry name" value="Histidine kinase-like ATPase, C-terminal domain"/>
    <property type="match status" value="1"/>
</dbReference>
<name>A0A6S6U0E6_9BACT</name>
<sequence length="333" mass="38106">MILKKLKGADILFYLVISYVVVAGSWWSYLLYIKNSDALTAKKEVLWLQMKEQGLTDRQIYLESAEYTYLAEQYERQKWMIFSESSVLLIFIVLGIWRIAKSRQKELALAEQQRNFLLSITHELKSPIAVIKLTLDTFKKRTLTPEQSNMLTTNALADTDRLNKLVEDLLLAARVDGGYQYTFETLDLSLLIKRCIQIASPKYLGKIEFDNKVENATLKKGDQTTLSSVFLNIIENAIKYAPNTSKIIVKLMQNKENTYCIEITDFGQGISKLERENIFEKFYRIGNEDTRKTKGTGLGLYIVKQIVKAHKGTVTLKSNQPTGSVFQVTLPKS</sequence>
<keyword evidence="3" id="KW-0597">Phosphoprotein</keyword>